<evidence type="ECO:0000313" key="6">
    <source>
        <dbReference type="Proteomes" id="UP001529369"/>
    </source>
</evidence>
<dbReference type="InterPro" id="IPR004291">
    <property type="entry name" value="Transposase_IS66_central"/>
</dbReference>
<dbReference type="PANTHER" id="PTHR35604:SF2">
    <property type="entry name" value="TRANSPOSASE INSH FOR INSERTION SEQUENCE ELEMENT IS5A-RELATED"/>
    <property type="match status" value="1"/>
</dbReference>
<evidence type="ECO:0000256" key="1">
    <source>
        <dbReference type="SAM" id="MobiDB-lite"/>
    </source>
</evidence>
<accession>A0ABT8A3Y0</accession>
<proteinExistence type="predicted"/>
<comment type="caution">
    <text evidence="5">The sequence shown here is derived from an EMBL/GenBank/DDBJ whole genome shotgun (WGS) entry which is preliminary data.</text>
</comment>
<reference evidence="6" key="1">
    <citation type="journal article" date="2019" name="Int. J. Syst. Evol. Microbiol.">
        <title>The Global Catalogue of Microorganisms (GCM) 10K type strain sequencing project: providing services to taxonomists for standard genome sequencing and annotation.</title>
        <authorList>
            <consortium name="The Broad Institute Genomics Platform"/>
            <consortium name="The Broad Institute Genome Sequencing Center for Infectious Disease"/>
            <person name="Wu L."/>
            <person name="Ma J."/>
        </authorList>
    </citation>
    <scope>NUCLEOTIDE SEQUENCE [LARGE SCALE GENOMIC DNA]</scope>
    <source>
        <strain evidence="6">CECT 7131</strain>
    </source>
</reference>
<name>A0ABT8A3Y0_9PROT</name>
<evidence type="ECO:0000259" key="3">
    <source>
        <dbReference type="Pfam" id="PF05598"/>
    </source>
</evidence>
<feature type="domain" description="Transposase IS66 central" evidence="2">
    <location>
        <begin position="26"/>
        <end position="79"/>
    </location>
</feature>
<dbReference type="EMBL" id="JAUFPN010000092">
    <property type="protein sequence ID" value="MDN3564444.1"/>
    <property type="molecule type" value="Genomic_DNA"/>
</dbReference>
<sequence length="642" mass="71540">MGSSSSCPGTCQATPKPPKPDGRASRHRTLTARQGIEIGRDVLASWLGTAAAEIRPVVARLREILLGSARLFADETTILSAKSRVAVTSVEGIMSLRSEPIGEIPIETVRIAQAAFPRGTVVTRLRDEFHDLYRNEDFRDFYPRKGQPALAPWRLALVTVLQFLENLSDRQTAEAVRARIDWKYALGLELTDPGFHFSVLTEFRARLVAGKAEHLLLDRMLERFKARGLVRARGKQRTDSTHVLAAVHDLHLLELVAETLRATLDDLAAVAPDWLRGIAQPIWLKRYARRIEDYHLPKSQERREALAREIGADGFLLLDALNAPGASTAAREAPMVGTLQNVWRVHYARDDGKPRLRAGTELPPVGERVQSPHDTDAHYSMKRQIAWLGYKVHVTETCDEDMAHVITHVATCPAMRPDMASTAAIQHQLARKDLLPAEHFVDSGYVDAGLLVSSWRDHAISLEGPVRGVSTSQSRSGRGYEQKDFAIDWEQEHVTCPQGKTSAIWRMALDEDGSPRVQAVFSQHDCKPCAARAFCAPGKGARRFIYFHPRSEYEALHAARARMNDPAWQERYHIRAGVEGTISQGVRAFAMRRSRYIGLAKTGLQQICVAAGMNVLRVVNWLDGRPRAKTRVTRFASLAQAA</sequence>
<feature type="compositionally biased region" description="Polar residues" evidence="1">
    <location>
        <begin position="1"/>
        <end position="13"/>
    </location>
</feature>
<feature type="region of interest" description="Disordered" evidence="1">
    <location>
        <begin position="354"/>
        <end position="373"/>
    </location>
</feature>
<gene>
    <name evidence="5" type="ORF">QWZ14_08705</name>
</gene>
<dbReference type="InterPro" id="IPR025668">
    <property type="entry name" value="Tnp_DDE_dom"/>
</dbReference>
<feature type="domain" description="Transposase InsH N-terminal" evidence="3">
    <location>
        <begin position="116"/>
        <end position="206"/>
    </location>
</feature>
<dbReference type="NCBIfam" id="NF033551">
    <property type="entry name" value="transpos_IS1182"/>
    <property type="match status" value="1"/>
</dbReference>
<dbReference type="InterPro" id="IPR008490">
    <property type="entry name" value="Transposase_InsH_N"/>
</dbReference>
<evidence type="ECO:0000259" key="4">
    <source>
        <dbReference type="Pfam" id="PF13751"/>
    </source>
</evidence>
<dbReference type="Pfam" id="PF05598">
    <property type="entry name" value="DUF772"/>
    <property type="match status" value="1"/>
</dbReference>
<evidence type="ECO:0000313" key="5">
    <source>
        <dbReference type="EMBL" id="MDN3564444.1"/>
    </source>
</evidence>
<protein>
    <submittedName>
        <fullName evidence="5">IS1182 family transposase</fullName>
    </submittedName>
</protein>
<dbReference type="Proteomes" id="UP001529369">
    <property type="component" value="Unassembled WGS sequence"/>
</dbReference>
<dbReference type="InterPro" id="IPR047629">
    <property type="entry name" value="IS1182_transpos"/>
</dbReference>
<dbReference type="Pfam" id="PF03050">
    <property type="entry name" value="DDE_Tnp_IS66"/>
    <property type="match status" value="1"/>
</dbReference>
<feature type="domain" description="Transposase DDE" evidence="4">
    <location>
        <begin position="495"/>
        <end position="618"/>
    </location>
</feature>
<dbReference type="PANTHER" id="PTHR35604">
    <property type="entry name" value="TRANSPOSASE INSH FOR INSERTION SEQUENCE ELEMENT IS5A-RELATED"/>
    <property type="match status" value="1"/>
</dbReference>
<feature type="region of interest" description="Disordered" evidence="1">
    <location>
        <begin position="1"/>
        <end position="26"/>
    </location>
</feature>
<keyword evidence="6" id="KW-1185">Reference proteome</keyword>
<evidence type="ECO:0000259" key="2">
    <source>
        <dbReference type="Pfam" id="PF03050"/>
    </source>
</evidence>
<dbReference type="Pfam" id="PF13751">
    <property type="entry name" value="DDE_Tnp_1_6"/>
    <property type="match status" value="1"/>
</dbReference>
<organism evidence="5 6">
    <name type="scientific">Paeniroseomonas aquatica</name>
    <dbReference type="NCBI Taxonomy" id="373043"/>
    <lineage>
        <taxon>Bacteria</taxon>
        <taxon>Pseudomonadati</taxon>
        <taxon>Pseudomonadota</taxon>
        <taxon>Alphaproteobacteria</taxon>
        <taxon>Acetobacterales</taxon>
        <taxon>Acetobacteraceae</taxon>
        <taxon>Paeniroseomonas</taxon>
    </lineage>
</organism>
<dbReference type="RefSeq" id="WP_290316244.1">
    <property type="nucleotide sequence ID" value="NZ_JAUFPN010000092.1"/>
</dbReference>